<feature type="compositionally biased region" description="Low complexity" evidence="2">
    <location>
        <begin position="671"/>
        <end position="683"/>
    </location>
</feature>
<feature type="compositionally biased region" description="Basic and acidic residues" evidence="2">
    <location>
        <begin position="419"/>
        <end position="432"/>
    </location>
</feature>
<evidence type="ECO:0000256" key="2">
    <source>
        <dbReference type="SAM" id="MobiDB-lite"/>
    </source>
</evidence>
<keyword evidence="4" id="KW-1185">Reference proteome</keyword>
<feature type="compositionally biased region" description="Low complexity" evidence="2">
    <location>
        <begin position="456"/>
        <end position="475"/>
    </location>
</feature>
<gene>
    <name evidence="3" type="ORF">L202_00590</name>
</gene>
<dbReference type="CDD" id="cd24139">
    <property type="entry name" value="SIP5-like"/>
    <property type="match status" value="1"/>
</dbReference>
<dbReference type="GO" id="GO:0005737">
    <property type="term" value="C:cytoplasm"/>
    <property type="evidence" value="ECO:0007669"/>
    <property type="project" value="TreeGrafter"/>
</dbReference>
<evidence type="ECO:0000313" key="4">
    <source>
        <dbReference type="Proteomes" id="UP000094065"/>
    </source>
</evidence>
<dbReference type="PANTHER" id="PTHR31315">
    <property type="entry name" value="PROTEIN SIP5"/>
    <property type="match status" value="1"/>
</dbReference>
<dbReference type="STRING" id="1295533.A0A1E3I885"/>
<feature type="compositionally biased region" description="Low complexity" evidence="2">
    <location>
        <begin position="542"/>
        <end position="570"/>
    </location>
</feature>
<name>A0A1E3I885_9TREE</name>
<comment type="caution">
    <text evidence="3">The sequence shown here is derived from an EMBL/GenBank/DDBJ whole genome shotgun (WGS) entry which is preliminary data.</text>
</comment>
<feature type="compositionally biased region" description="Polar residues" evidence="2">
    <location>
        <begin position="517"/>
        <end position="535"/>
    </location>
</feature>
<feature type="region of interest" description="Disordered" evidence="2">
    <location>
        <begin position="367"/>
        <end position="402"/>
    </location>
</feature>
<feature type="compositionally biased region" description="Low complexity" evidence="2">
    <location>
        <begin position="25"/>
        <end position="54"/>
    </location>
</feature>
<comment type="similarity">
    <text evidence="1">Belongs to the SIP5 family.</text>
</comment>
<dbReference type="RefSeq" id="XP_018998501.1">
    <property type="nucleotide sequence ID" value="XM_019133796.1"/>
</dbReference>
<feature type="region of interest" description="Disordered" evidence="2">
    <location>
        <begin position="419"/>
        <end position="719"/>
    </location>
</feature>
<dbReference type="PANTHER" id="PTHR31315:SF1">
    <property type="entry name" value="PROTEIN SIP5"/>
    <property type="match status" value="1"/>
</dbReference>
<feature type="compositionally biased region" description="Pro residues" evidence="2">
    <location>
        <begin position="55"/>
        <end position="65"/>
    </location>
</feature>
<feature type="region of interest" description="Disordered" evidence="2">
    <location>
        <begin position="1"/>
        <end position="85"/>
    </location>
</feature>
<organism evidence="3 4">
    <name type="scientific">Cryptococcus amylolentus CBS 6039</name>
    <dbReference type="NCBI Taxonomy" id="1295533"/>
    <lineage>
        <taxon>Eukaryota</taxon>
        <taxon>Fungi</taxon>
        <taxon>Dikarya</taxon>
        <taxon>Basidiomycota</taxon>
        <taxon>Agaricomycotina</taxon>
        <taxon>Tremellomycetes</taxon>
        <taxon>Tremellales</taxon>
        <taxon>Cryptococcaceae</taxon>
        <taxon>Cryptococcus</taxon>
    </lineage>
</organism>
<dbReference type="InterPro" id="IPR039301">
    <property type="entry name" value="Sip5/DA2"/>
</dbReference>
<feature type="compositionally biased region" description="Low complexity" evidence="2">
    <location>
        <begin position="585"/>
        <end position="598"/>
    </location>
</feature>
<proteinExistence type="inferred from homology"/>
<feature type="region of interest" description="Disordered" evidence="2">
    <location>
        <begin position="150"/>
        <end position="187"/>
    </location>
</feature>
<accession>A0A1E3I885</accession>
<feature type="compositionally biased region" description="Low complexity" evidence="2">
    <location>
        <begin position="434"/>
        <end position="448"/>
    </location>
</feature>
<evidence type="ECO:0000256" key="1">
    <source>
        <dbReference type="ARBA" id="ARBA00010402"/>
    </source>
</evidence>
<evidence type="ECO:0008006" key="5">
    <source>
        <dbReference type="Google" id="ProtNLM"/>
    </source>
</evidence>
<feature type="compositionally biased region" description="Basic and acidic residues" evidence="2">
    <location>
        <begin position="170"/>
        <end position="187"/>
    </location>
</feature>
<dbReference type="EMBL" id="AWGJ01000001">
    <property type="protein sequence ID" value="ODN84698.1"/>
    <property type="molecule type" value="Genomic_DNA"/>
</dbReference>
<feature type="compositionally biased region" description="Low complexity" evidence="2">
    <location>
        <begin position="1"/>
        <end position="15"/>
    </location>
</feature>
<dbReference type="AlphaFoldDB" id="A0A1E3I885"/>
<evidence type="ECO:0000313" key="3">
    <source>
        <dbReference type="EMBL" id="ODN84698.1"/>
    </source>
</evidence>
<reference evidence="3 4" key="1">
    <citation type="submission" date="2016-06" db="EMBL/GenBank/DDBJ databases">
        <title>Evolution of pathogenesis and genome organization in the Tremellales.</title>
        <authorList>
            <person name="Cuomo C."/>
            <person name="Litvintseva A."/>
            <person name="Heitman J."/>
            <person name="Chen Y."/>
            <person name="Sun S."/>
            <person name="Springer D."/>
            <person name="Dromer F."/>
            <person name="Young S."/>
            <person name="Zeng Q."/>
            <person name="Chapman S."/>
            <person name="Gujja S."/>
            <person name="Saif S."/>
            <person name="Birren B."/>
        </authorList>
    </citation>
    <scope>NUCLEOTIDE SEQUENCE [LARGE SCALE GENOMIC DNA]</scope>
    <source>
        <strain evidence="3 4">CBS 6039</strain>
    </source>
</reference>
<protein>
    <recommendedName>
        <fullName evidence="5">RING-type domain-containing protein</fullName>
    </recommendedName>
</protein>
<dbReference type="OrthoDB" id="21471at2759"/>
<dbReference type="GeneID" id="30151899"/>
<dbReference type="Proteomes" id="UP000094065">
    <property type="component" value="Unassembled WGS sequence"/>
</dbReference>
<feature type="compositionally biased region" description="Low complexity" evidence="2">
    <location>
        <begin position="500"/>
        <end position="511"/>
    </location>
</feature>
<sequence length="719" mass="75356">MGNAPSSPQPSASQPTDHHRSSSNSVSAQPIAAASAPGSSSHRGSSTFHSGITPPTLPPSPPAPSTPTLLPYAGHLSPQNPHCLSLPQAHDYSKSVVTRQILDGKLAPFYRGLEDYEEDWTEDDIIRELNEQREKDYEEGVANSFTERLREEREGSGGMGQVTKKMGINKGRETRREGEKEEREKREKRVYRNAIECPICFLNYPPNINTSRCCQQPLCTECFVQIKRSEATITHLESEPACCPFCVETDFGVIYERPTTPLSSLSDTALATSPDDSALASGFSSLGVGSDAELTVGPGMNPLQKETLRRKSVSSKAKEVVTIDEIRPDWEAKLNAVKAAAARKASRRIVMRQVGDRLVPIGYTSSRATGTADFSMSVGADGEGSSSSPGRRPRRRESNRERELEELMIMEAMRLSMVDHEEHQRKQAEELRNGSSTTDSGPAPSTSSPGPPPGPSTSAALASTPAPSSPTQTTGRRSSVPTETTKDKQSGPSKLLSKFNNVRARANSAASGKALGSSFSANRARGNSASQSNLTVPPPLAPSTSTSSNSTSSSAAPSPIPSTQSPIASTHAAGPPVPPKSGLNPTSPAPAAVSPVTTLASPNAAPGGHHSGDLMDEDSGSAPLSGASTPSGLPRLSVDMPALTPDTTGPGQAKAVTASGSSAAGLQDALGSAMGSTSSSSASRPKQKMQRAHSNISEVTEPETESGGVGYAQLDSDGE</sequence>